<proteinExistence type="predicted"/>
<keyword evidence="3" id="KW-1185">Reference proteome</keyword>
<dbReference type="KEGG" id="phet:94293567"/>
<evidence type="ECO:0000256" key="1">
    <source>
        <dbReference type="SAM" id="MobiDB-lite"/>
    </source>
</evidence>
<organism evidence="2 3">
    <name type="scientific">Porcisia hertigi</name>
    <dbReference type="NCBI Taxonomy" id="2761500"/>
    <lineage>
        <taxon>Eukaryota</taxon>
        <taxon>Discoba</taxon>
        <taxon>Euglenozoa</taxon>
        <taxon>Kinetoplastea</taxon>
        <taxon>Metakinetoplastina</taxon>
        <taxon>Trypanosomatida</taxon>
        <taxon>Trypanosomatidae</taxon>
        <taxon>Leishmaniinae</taxon>
        <taxon>Porcisia</taxon>
    </lineage>
</organism>
<accession>A0A836LM85</accession>
<reference evidence="2 3" key="1">
    <citation type="submission" date="2021-02" db="EMBL/GenBank/DDBJ databases">
        <title>Porcisia hertigi Genome sequencing and assembly.</title>
        <authorList>
            <person name="Almutairi H."/>
            <person name="Gatherer D."/>
        </authorList>
    </citation>
    <scope>NUCLEOTIDE SEQUENCE [LARGE SCALE GENOMIC DNA]</scope>
    <source>
        <strain evidence="2 3">C119</strain>
    </source>
</reference>
<protein>
    <submittedName>
        <fullName evidence="2">Uncharacterized protein</fullName>
    </submittedName>
</protein>
<dbReference type="OrthoDB" id="272807at2759"/>
<dbReference type="PANTHER" id="PTHR37332">
    <property type="entry name" value="EXPRESSED PROTEIN"/>
    <property type="match status" value="1"/>
</dbReference>
<comment type="caution">
    <text evidence="2">The sequence shown here is derived from an EMBL/GenBank/DDBJ whole genome shotgun (WGS) entry which is preliminary data.</text>
</comment>
<feature type="region of interest" description="Disordered" evidence="1">
    <location>
        <begin position="369"/>
        <end position="397"/>
    </location>
</feature>
<sequence>MMLKKALKIKGVEGRTALVEFVVNKRVKYLEYLKELHTEEGTLWMNTVHLNLHEIGKYFNIPNACLPASGDAVSRDELLHLPAEKPVGASANEGIATPSGNGGRSAGPNATGDDFITVSIAHAPAAIQQRSSSAVEWARCFLPCYAALAISLSDILLLPIGGEDFLECFAGLLLELEAAYALGAARKALTQRSLRQFRQHVSPALKALLQTSADAEVGDAPLSSSPASTSPDLDAHIKYLFLNHRHIEYTVACPSYDALIPALCSVLMFAYRKLCDYELMKSEKSVSRILSIDKRLKRIFFSRVSHEIDKIAKHKLLREAYVLSPDALFSDLVGVAGRGSAVSRVVTESGANFVADLLNEQQRYGASSLSVAAKRGSDSSDDDEDDGVSWECPGEVR</sequence>
<dbReference type="PANTHER" id="PTHR37332:SF1">
    <property type="entry name" value="ELMO DOMAIN-CONTAINING PROTEIN"/>
    <property type="match status" value="1"/>
</dbReference>
<feature type="compositionally biased region" description="Acidic residues" evidence="1">
    <location>
        <begin position="379"/>
        <end position="388"/>
    </location>
</feature>
<feature type="region of interest" description="Disordered" evidence="1">
    <location>
        <begin position="89"/>
        <end position="108"/>
    </location>
</feature>
<dbReference type="GeneID" id="94293567"/>
<name>A0A836LM85_9TRYP</name>
<evidence type="ECO:0000313" key="2">
    <source>
        <dbReference type="EMBL" id="KAG5512089.1"/>
    </source>
</evidence>
<dbReference type="RefSeq" id="XP_067759922.1">
    <property type="nucleotide sequence ID" value="XM_067903490.1"/>
</dbReference>
<evidence type="ECO:0000313" key="3">
    <source>
        <dbReference type="Proteomes" id="UP000674318"/>
    </source>
</evidence>
<dbReference type="Proteomes" id="UP000674318">
    <property type="component" value="Chromosome 2"/>
</dbReference>
<dbReference type="EMBL" id="JAFJZO010000002">
    <property type="protein sequence ID" value="KAG5512089.1"/>
    <property type="molecule type" value="Genomic_DNA"/>
</dbReference>
<gene>
    <name evidence="2" type="ORF">JKF63_07553</name>
</gene>
<dbReference type="AlphaFoldDB" id="A0A836LM85"/>